<comment type="caution">
    <text evidence="6">The sequence shown here is derived from an EMBL/GenBank/DDBJ whole genome shotgun (WGS) entry which is preliminary data.</text>
</comment>
<dbReference type="Proteomes" id="UP001592581">
    <property type="component" value="Unassembled WGS sequence"/>
</dbReference>
<feature type="DNA-binding region" description="OmpR/PhoB-type" evidence="3">
    <location>
        <begin position="131"/>
        <end position="230"/>
    </location>
</feature>
<keyword evidence="2" id="KW-0597">Phosphoprotein</keyword>
<reference evidence="6 7" key="1">
    <citation type="submission" date="2024-06" db="EMBL/GenBank/DDBJ databases">
        <authorList>
            <person name="Lee S.D."/>
        </authorList>
    </citation>
    <scope>NUCLEOTIDE SEQUENCE [LARGE SCALE GENOMIC DNA]</scope>
    <source>
        <strain evidence="6 7">N1-10</strain>
    </source>
</reference>
<protein>
    <submittedName>
        <fullName evidence="6">Response regulator</fullName>
    </submittedName>
</protein>
<dbReference type="PROSITE" id="PS51755">
    <property type="entry name" value="OMPR_PHOB"/>
    <property type="match status" value="1"/>
</dbReference>
<feature type="domain" description="Response regulatory" evidence="4">
    <location>
        <begin position="6"/>
        <end position="119"/>
    </location>
</feature>
<dbReference type="InterPro" id="IPR001789">
    <property type="entry name" value="Sig_transdc_resp-reg_receiver"/>
</dbReference>
<dbReference type="Pfam" id="PF00072">
    <property type="entry name" value="Response_reg"/>
    <property type="match status" value="1"/>
</dbReference>
<dbReference type="SMART" id="SM00448">
    <property type="entry name" value="REC"/>
    <property type="match status" value="1"/>
</dbReference>
<dbReference type="PANTHER" id="PTHR48111:SF50">
    <property type="entry name" value="KDP OPERON TRANSCRIPTIONAL REGULATORY PROTEIN KDPE"/>
    <property type="match status" value="1"/>
</dbReference>
<evidence type="ECO:0000313" key="7">
    <source>
        <dbReference type="Proteomes" id="UP001592581"/>
    </source>
</evidence>
<feature type="modified residue" description="4-aspartylphosphate" evidence="2">
    <location>
        <position position="55"/>
    </location>
</feature>
<dbReference type="PANTHER" id="PTHR48111">
    <property type="entry name" value="REGULATOR OF RPOS"/>
    <property type="match status" value="1"/>
</dbReference>
<dbReference type="CDD" id="cd17620">
    <property type="entry name" value="REC_OmpR_KdpE-like"/>
    <property type="match status" value="1"/>
</dbReference>
<evidence type="ECO:0000256" key="3">
    <source>
        <dbReference type="PROSITE-ProRule" id="PRU01091"/>
    </source>
</evidence>
<keyword evidence="1 3" id="KW-0238">DNA-binding</keyword>
<proteinExistence type="predicted"/>
<dbReference type="Gene3D" id="6.10.250.690">
    <property type="match status" value="1"/>
</dbReference>
<evidence type="ECO:0000259" key="4">
    <source>
        <dbReference type="PROSITE" id="PS50110"/>
    </source>
</evidence>
<dbReference type="InterPro" id="IPR011006">
    <property type="entry name" value="CheY-like_superfamily"/>
</dbReference>
<dbReference type="Gene3D" id="1.10.10.10">
    <property type="entry name" value="Winged helix-like DNA-binding domain superfamily/Winged helix DNA-binding domain"/>
    <property type="match status" value="1"/>
</dbReference>
<dbReference type="Pfam" id="PF00486">
    <property type="entry name" value="Trans_reg_C"/>
    <property type="match status" value="1"/>
</dbReference>
<dbReference type="CDD" id="cd00383">
    <property type="entry name" value="trans_reg_C"/>
    <property type="match status" value="1"/>
</dbReference>
<evidence type="ECO:0000256" key="1">
    <source>
        <dbReference type="ARBA" id="ARBA00023125"/>
    </source>
</evidence>
<keyword evidence="7" id="KW-1185">Reference proteome</keyword>
<organism evidence="6 7">
    <name type="scientific">Streptacidiphilus jeojiensis</name>
    <dbReference type="NCBI Taxonomy" id="3229225"/>
    <lineage>
        <taxon>Bacteria</taxon>
        <taxon>Bacillati</taxon>
        <taxon>Actinomycetota</taxon>
        <taxon>Actinomycetes</taxon>
        <taxon>Kitasatosporales</taxon>
        <taxon>Streptomycetaceae</taxon>
        <taxon>Streptacidiphilus</taxon>
    </lineage>
</organism>
<evidence type="ECO:0000256" key="2">
    <source>
        <dbReference type="PROSITE-ProRule" id="PRU00169"/>
    </source>
</evidence>
<dbReference type="InterPro" id="IPR036388">
    <property type="entry name" value="WH-like_DNA-bd_sf"/>
</dbReference>
<dbReference type="RefSeq" id="WP_380567153.1">
    <property type="nucleotide sequence ID" value="NZ_JBEUKS010000011.1"/>
</dbReference>
<feature type="domain" description="OmpR/PhoB-type" evidence="5">
    <location>
        <begin position="131"/>
        <end position="230"/>
    </location>
</feature>
<gene>
    <name evidence="6" type="ORF">ABUW04_28260</name>
</gene>
<dbReference type="SMART" id="SM00862">
    <property type="entry name" value="Trans_reg_C"/>
    <property type="match status" value="1"/>
</dbReference>
<evidence type="ECO:0000313" key="6">
    <source>
        <dbReference type="EMBL" id="MFC1442153.1"/>
    </source>
</evidence>
<dbReference type="InterPro" id="IPR039420">
    <property type="entry name" value="WalR-like"/>
</dbReference>
<evidence type="ECO:0000259" key="5">
    <source>
        <dbReference type="PROSITE" id="PS51755"/>
    </source>
</evidence>
<sequence>MTGATRVLVVDDEPQIVRALVINLRARGYEVDAAHDGASALELAAARHPDVVLLDLGLPDMDGTTVIRGLRGWTKIPVIVLSARHASDEKVEALDAGADDYVTKPFGMDELLARLRAAVRRAAPVGTDPDEAVVSTESFTVDLIAKRVQREGADVRLTPTEWHLLEVLVRNAGRLVSQKQLLQEVWGPAYGTETNYLRVYMAQLRRKLEVDPAHPRHFITEPGMGYRFEQ</sequence>
<name>A0ABV6XVR1_9ACTN</name>
<dbReference type="InterPro" id="IPR001867">
    <property type="entry name" value="OmpR/PhoB-type_DNA-bd"/>
</dbReference>
<dbReference type="PROSITE" id="PS50110">
    <property type="entry name" value="RESPONSE_REGULATORY"/>
    <property type="match status" value="1"/>
</dbReference>
<accession>A0ABV6XVR1</accession>
<dbReference type="Gene3D" id="3.40.50.2300">
    <property type="match status" value="1"/>
</dbReference>
<dbReference type="SUPFAM" id="SSF52172">
    <property type="entry name" value="CheY-like"/>
    <property type="match status" value="1"/>
</dbReference>
<dbReference type="EMBL" id="JBEUKS010000011">
    <property type="protein sequence ID" value="MFC1442153.1"/>
    <property type="molecule type" value="Genomic_DNA"/>
</dbReference>